<comment type="caution">
    <text evidence="5">The sequence shown here is derived from an EMBL/GenBank/DDBJ whole genome shotgun (WGS) entry which is preliminary data.</text>
</comment>
<keyword evidence="1 2" id="KW-0728">SH3 domain</keyword>
<protein>
    <recommendedName>
        <fullName evidence="4">SH3 domain-containing protein</fullName>
    </recommendedName>
</protein>
<dbReference type="Pfam" id="PF14604">
    <property type="entry name" value="SH3_9"/>
    <property type="match status" value="1"/>
</dbReference>
<dbReference type="CDD" id="cd00174">
    <property type="entry name" value="SH3"/>
    <property type="match status" value="1"/>
</dbReference>
<dbReference type="GeneID" id="39605000"/>
<sequence length="821" mass="90034">MDLVAGLVATPFREIVVKAATAVENAGDDKDMLTEGQRLGRGADRILKAIEPLCDRMLADHGAAFIDALKENNDIAGYRSRLDLLLWDFDDVITAADYDRSKFIELQALCKEAGLAIREILMRMRLEPAAKDPPEPVSPASTYTAQMPGRQPSLPTPTAVEEPQPILAPVPAPLPDELSAPAPSTPEPKVEEPGVPPPPPPAANPWALRMPPPIATGAAEELSPVVVVERRRPVSAIDSPVEHMSPVASPAVVENDRDRRSSFHTPRRLDIGVDHMMQESTDRRHLTVSPDLVAAPTAENSTCATERSSFSGRARSFTGTIPEETAVEDAEAPPFVGATILPSHVYHRYSHTSNHSSDHSHPSRQRSQESLHSSVFDGRRDDTTSPAMMDHRASITSMQAPEESLSRAPTIPANFPPGIHDGIEAVPTNQSGYSELIPVDAATTEVGVVSSPPRREQDCSIGLSSSFYLYKGFCEGAKDVMRGGIGIKKTKKPGFAGMHIIARCSHCFYETDFQHVEQDVKNKEEANYHSQGIGYRIRFLQKSHIATKRADETLYGCVFCIEAQATTEPSDATVFFTQRALFEHLARHARPLPHVKGLAVVDGGEVPFNLRNNYDLHFKMPPSRSPLAGQEDEIATQATGRARTTVKRMYGMRMLGDRTPAFELAEGARVVGIEFPAKYEGEWAMGWHDGEYKSVPVDVLRLEVPGRGQVRMGAASGVEAVAKWRFAPKGKDADWLRFDKGEVITNITWSSEEHWCWSGKNNKGQWGLFPQIFVDSNTVRELGQSERAGDRRGSAGMLARLAIRKGSLRPSSFTGPSRGLY</sequence>
<dbReference type="AlphaFoldDB" id="A0A3M9Y1T8"/>
<organism evidence="5 6">
    <name type="scientific">Verticillium nonalfalfae</name>
    <dbReference type="NCBI Taxonomy" id="1051616"/>
    <lineage>
        <taxon>Eukaryota</taxon>
        <taxon>Fungi</taxon>
        <taxon>Dikarya</taxon>
        <taxon>Ascomycota</taxon>
        <taxon>Pezizomycotina</taxon>
        <taxon>Sordariomycetes</taxon>
        <taxon>Hypocreomycetidae</taxon>
        <taxon>Glomerellales</taxon>
        <taxon>Plectosphaerellaceae</taxon>
        <taxon>Verticillium</taxon>
    </lineage>
</organism>
<feature type="compositionally biased region" description="Basic and acidic residues" evidence="3">
    <location>
        <begin position="377"/>
        <end position="387"/>
    </location>
</feature>
<evidence type="ECO:0000259" key="4">
    <source>
        <dbReference type="PROSITE" id="PS50002"/>
    </source>
</evidence>
<keyword evidence="6" id="KW-1185">Reference proteome</keyword>
<evidence type="ECO:0000313" key="6">
    <source>
        <dbReference type="Proteomes" id="UP000267145"/>
    </source>
</evidence>
<evidence type="ECO:0000313" key="5">
    <source>
        <dbReference type="EMBL" id="RNJ53846.1"/>
    </source>
</evidence>
<feature type="compositionally biased region" description="Basic and acidic residues" evidence="3">
    <location>
        <begin position="356"/>
        <end position="369"/>
    </location>
</feature>
<dbReference type="InterPro" id="IPR036028">
    <property type="entry name" value="SH3-like_dom_sf"/>
</dbReference>
<dbReference type="STRING" id="1051616.A0A3M9Y1T8"/>
<dbReference type="SUPFAM" id="SSF50044">
    <property type="entry name" value="SH3-domain"/>
    <property type="match status" value="1"/>
</dbReference>
<dbReference type="Proteomes" id="UP000267145">
    <property type="component" value="Unassembled WGS sequence"/>
</dbReference>
<reference evidence="5 6" key="1">
    <citation type="submission" date="2018-10" db="EMBL/GenBank/DDBJ databases">
        <title>Genome sequence of Verticillium nonalfalfae VnAa140.</title>
        <authorList>
            <person name="Stajich J.E."/>
            <person name="Kasson M.T."/>
        </authorList>
    </citation>
    <scope>NUCLEOTIDE SEQUENCE [LARGE SCALE GENOMIC DNA]</scope>
    <source>
        <strain evidence="5 6">VnAa140</strain>
    </source>
</reference>
<accession>A0A3M9Y1T8</accession>
<feature type="region of interest" description="Disordered" evidence="3">
    <location>
        <begin position="129"/>
        <end position="202"/>
    </location>
</feature>
<dbReference type="InterPro" id="IPR001452">
    <property type="entry name" value="SH3_domain"/>
</dbReference>
<dbReference type="Gene3D" id="2.30.30.40">
    <property type="entry name" value="SH3 Domains"/>
    <property type="match status" value="1"/>
</dbReference>
<evidence type="ECO:0000256" key="3">
    <source>
        <dbReference type="SAM" id="MobiDB-lite"/>
    </source>
</evidence>
<dbReference type="PROSITE" id="PS50002">
    <property type="entry name" value="SH3"/>
    <property type="match status" value="1"/>
</dbReference>
<gene>
    <name evidence="5" type="ORF">D7B24_001311</name>
</gene>
<dbReference type="RefSeq" id="XP_028492004.1">
    <property type="nucleotide sequence ID" value="XM_028635548.1"/>
</dbReference>
<feature type="domain" description="SH3" evidence="4">
    <location>
        <begin position="715"/>
        <end position="779"/>
    </location>
</feature>
<proteinExistence type="predicted"/>
<evidence type="ECO:0000256" key="2">
    <source>
        <dbReference type="PROSITE-ProRule" id="PRU00192"/>
    </source>
</evidence>
<dbReference type="EMBL" id="RBVV01000125">
    <property type="protein sequence ID" value="RNJ53846.1"/>
    <property type="molecule type" value="Genomic_DNA"/>
</dbReference>
<feature type="region of interest" description="Disordered" evidence="3">
    <location>
        <begin position="350"/>
        <end position="387"/>
    </location>
</feature>
<name>A0A3M9Y1T8_9PEZI</name>
<evidence type="ECO:0000256" key="1">
    <source>
        <dbReference type="ARBA" id="ARBA00022443"/>
    </source>
</evidence>